<dbReference type="Proteomes" id="UP001346869">
    <property type="component" value="Unassembled WGS sequence"/>
</dbReference>
<organism evidence="1 2">
    <name type="scientific">Eleginops maclovinus</name>
    <name type="common">Patagonian blennie</name>
    <name type="synonym">Eleginus maclovinus</name>
    <dbReference type="NCBI Taxonomy" id="56733"/>
    <lineage>
        <taxon>Eukaryota</taxon>
        <taxon>Metazoa</taxon>
        <taxon>Chordata</taxon>
        <taxon>Craniata</taxon>
        <taxon>Vertebrata</taxon>
        <taxon>Euteleostomi</taxon>
        <taxon>Actinopterygii</taxon>
        <taxon>Neopterygii</taxon>
        <taxon>Teleostei</taxon>
        <taxon>Neoteleostei</taxon>
        <taxon>Acanthomorphata</taxon>
        <taxon>Eupercaria</taxon>
        <taxon>Perciformes</taxon>
        <taxon>Notothenioidei</taxon>
        <taxon>Eleginopidae</taxon>
        <taxon>Eleginops</taxon>
    </lineage>
</organism>
<evidence type="ECO:0000313" key="1">
    <source>
        <dbReference type="EMBL" id="KAK5857841.1"/>
    </source>
</evidence>
<reference evidence="1 2" key="1">
    <citation type="journal article" date="2023" name="Genes (Basel)">
        <title>Chromosome-Level Genome Assembly and Circadian Gene Repertoire of the Patagonia Blennie Eleginops maclovinus-The Closest Ancestral Proxy of Antarctic Cryonotothenioids.</title>
        <authorList>
            <person name="Cheng C.C."/>
            <person name="Rivera-Colon A.G."/>
            <person name="Minhas B.F."/>
            <person name="Wilson L."/>
            <person name="Rayamajhi N."/>
            <person name="Vargas-Chacoff L."/>
            <person name="Catchen J.M."/>
        </authorList>
    </citation>
    <scope>NUCLEOTIDE SEQUENCE [LARGE SCALE GENOMIC DNA]</scope>
    <source>
        <strain evidence="1">JMC-PN-2008</strain>
    </source>
</reference>
<name>A0AAN7XBY0_ELEMC</name>
<gene>
    <name evidence="1" type="ORF">PBY51_011058</name>
</gene>
<dbReference type="EMBL" id="JAUZQC010000016">
    <property type="protein sequence ID" value="KAK5857841.1"/>
    <property type="molecule type" value="Genomic_DNA"/>
</dbReference>
<reference evidence="1 2" key="2">
    <citation type="journal article" date="2023" name="Mol. Biol. Evol.">
        <title>Genomics of Secondarily Temperate Adaptation in the Only Non-Antarctic Icefish.</title>
        <authorList>
            <person name="Rivera-Colon A.G."/>
            <person name="Rayamajhi N."/>
            <person name="Minhas B.F."/>
            <person name="Madrigal G."/>
            <person name="Bilyk K.T."/>
            <person name="Yoon V."/>
            <person name="Hune M."/>
            <person name="Gregory S."/>
            <person name="Cheng C.H.C."/>
            <person name="Catchen J.M."/>
        </authorList>
    </citation>
    <scope>NUCLEOTIDE SEQUENCE [LARGE SCALE GENOMIC DNA]</scope>
    <source>
        <strain evidence="1">JMC-PN-2008</strain>
    </source>
</reference>
<accession>A0AAN7XBY0</accession>
<comment type="caution">
    <text evidence="1">The sequence shown here is derived from an EMBL/GenBank/DDBJ whole genome shotgun (WGS) entry which is preliminary data.</text>
</comment>
<keyword evidence="2" id="KW-1185">Reference proteome</keyword>
<evidence type="ECO:0000313" key="2">
    <source>
        <dbReference type="Proteomes" id="UP001346869"/>
    </source>
</evidence>
<dbReference type="AlphaFoldDB" id="A0AAN7XBY0"/>
<protein>
    <submittedName>
        <fullName evidence="1">Uncharacterized protein</fullName>
    </submittedName>
</protein>
<sequence length="77" mass="8404">MHATQKGQPGLRPLGACRRRLHPPCQQVASGAVGADFSHSLRCCNVTENQHNSSCRSYIILCCFYSHSSTASLVLLM</sequence>
<proteinExistence type="predicted"/>